<keyword evidence="8" id="KW-1185">Reference proteome</keyword>
<dbReference type="GO" id="GO:0005524">
    <property type="term" value="F:ATP binding"/>
    <property type="evidence" value="ECO:0007669"/>
    <property type="project" value="UniProtKB-KW"/>
</dbReference>
<gene>
    <name evidence="7" type="ORF">GCM10009727_09200</name>
</gene>
<dbReference type="PANTHER" id="PTHR43117">
    <property type="entry name" value="OSMOPROTECTANT IMPORT ATP-BINDING PROTEIN OSMV"/>
    <property type="match status" value="1"/>
</dbReference>
<evidence type="ECO:0000313" key="7">
    <source>
        <dbReference type="EMBL" id="GAA2122889.1"/>
    </source>
</evidence>
<dbReference type="InterPro" id="IPR003439">
    <property type="entry name" value="ABC_transporter-like_ATP-bd"/>
</dbReference>
<dbReference type="SUPFAM" id="SSF54631">
    <property type="entry name" value="CBS-domain pair"/>
    <property type="match status" value="1"/>
</dbReference>
<dbReference type="InterPro" id="IPR046342">
    <property type="entry name" value="CBS_dom_sf"/>
</dbReference>
<keyword evidence="5 7" id="KW-0067">ATP-binding</keyword>
<dbReference type="PANTHER" id="PTHR43117:SF4">
    <property type="entry name" value="OSMOPROTECTANT IMPORT ATP-BINDING PROTEIN OSMV"/>
    <property type="match status" value="1"/>
</dbReference>
<comment type="caution">
    <text evidence="7">The sequence shown here is derived from an EMBL/GenBank/DDBJ whole genome shotgun (WGS) entry which is preliminary data.</text>
</comment>
<feature type="domain" description="ABC transporter" evidence="6">
    <location>
        <begin position="26"/>
        <end position="263"/>
    </location>
</feature>
<evidence type="ECO:0000256" key="3">
    <source>
        <dbReference type="ARBA" id="ARBA00022737"/>
    </source>
</evidence>
<dbReference type="InterPro" id="IPR017871">
    <property type="entry name" value="ABC_transporter-like_CS"/>
</dbReference>
<comment type="similarity">
    <text evidence="1">Belongs to the ABC transporter superfamily.</text>
</comment>
<dbReference type="InterPro" id="IPR003593">
    <property type="entry name" value="AAA+_ATPase"/>
</dbReference>
<dbReference type="NCBIfam" id="TIGR01186">
    <property type="entry name" value="proV"/>
    <property type="match status" value="1"/>
</dbReference>
<evidence type="ECO:0000259" key="6">
    <source>
        <dbReference type="PROSITE" id="PS50893"/>
    </source>
</evidence>
<evidence type="ECO:0000256" key="1">
    <source>
        <dbReference type="ARBA" id="ARBA00005417"/>
    </source>
</evidence>
<accession>A0ABP5JZV9</accession>
<dbReference type="SMART" id="SM00382">
    <property type="entry name" value="AAA"/>
    <property type="match status" value="1"/>
</dbReference>
<dbReference type="Gene3D" id="3.40.50.300">
    <property type="entry name" value="P-loop containing nucleotide triphosphate hydrolases"/>
    <property type="match status" value="1"/>
</dbReference>
<evidence type="ECO:0000313" key="8">
    <source>
        <dbReference type="Proteomes" id="UP001501020"/>
    </source>
</evidence>
<dbReference type="RefSeq" id="WP_344261771.1">
    <property type="nucleotide sequence ID" value="NZ_BAAAMR010000005.1"/>
</dbReference>
<dbReference type="Proteomes" id="UP001501020">
    <property type="component" value="Unassembled WGS sequence"/>
</dbReference>
<proteinExistence type="inferred from homology"/>
<dbReference type="PROSITE" id="PS50893">
    <property type="entry name" value="ABC_TRANSPORTER_2"/>
    <property type="match status" value="1"/>
</dbReference>
<keyword evidence="2" id="KW-0813">Transport</keyword>
<keyword evidence="3" id="KW-0677">Repeat</keyword>
<dbReference type="InterPro" id="IPR005892">
    <property type="entry name" value="Gly-betaine_transp_ATP-bd"/>
</dbReference>
<dbReference type="SUPFAM" id="SSF52540">
    <property type="entry name" value="P-loop containing nucleoside triphosphate hydrolases"/>
    <property type="match status" value="1"/>
</dbReference>
<protein>
    <submittedName>
        <fullName evidence="7">Betaine/proline/choline family ABC transporter ATP-binding protein</fullName>
    </submittedName>
</protein>
<dbReference type="Pfam" id="PF00005">
    <property type="entry name" value="ABC_tran"/>
    <property type="match status" value="1"/>
</dbReference>
<evidence type="ECO:0000256" key="2">
    <source>
        <dbReference type="ARBA" id="ARBA00022448"/>
    </source>
</evidence>
<dbReference type="EMBL" id="BAAAMR010000005">
    <property type="protein sequence ID" value="GAA2122889.1"/>
    <property type="molecule type" value="Genomic_DNA"/>
</dbReference>
<sequence>MSDEVRAAGATAGTADEQDGVGRGGIRLINVTKRYPGQGTPAVDDVTMTIRGGEIVVLLGPSGSGKTTMMRLINRLIEPTSGKIIVAGQDAMGLDPTELRRHIGYVIQNAGLFPHMTVATNVGLVPQMLKWDKKRIAARVDELLELVDLDPAEYRGRYPRELSGGQQQRIGVARALAADPPAMLMDEPFGALDPITRGNLQDSLLRLQDELGKTIVFVTHDIDEALKLGDRIAILDKGSRVAQYATPQEILLNPADDYVEQFLGGGQAMRLLQSSRVADVPLQHVPEARTGDDADAVRRRIEGSEIGFAIVLDERDRPVRWAHPDDLDGVTGPIGERGMDVAPPIRARATLQQALESLIQIEHEWVPVVGPRGVYRGTVTLGTLQNAIRDMKDRARRPRRPS</sequence>
<evidence type="ECO:0000256" key="5">
    <source>
        <dbReference type="ARBA" id="ARBA00022840"/>
    </source>
</evidence>
<dbReference type="PROSITE" id="PS00211">
    <property type="entry name" value="ABC_TRANSPORTER_1"/>
    <property type="match status" value="1"/>
</dbReference>
<dbReference type="CDD" id="cd03295">
    <property type="entry name" value="ABC_OpuCA_Osmoprotection"/>
    <property type="match status" value="1"/>
</dbReference>
<organism evidence="7 8">
    <name type="scientific">Actinomadura napierensis</name>
    <dbReference type="NCBI Taxonomy" id="267854"/>
    <lineage>
        <taxon>Bacteria</taxon>
        <taxon>Bacillati</taxon>
        <taxon>Actinomycetota</taxon>
        <taxon>Actinomycetes</taxon>
        <taxon>Streptosporangiales</taxon>
        <taxon>Thermomonosporaceae</taxon>
        <taxon>Actinomadura</taxon>
    </lineage>
</organism>
<dbReference type="InterPro" id="IPR027417">
    <property type="entry name" value="P-loop_NTPase"/>
</dbReference>
<name>A0ABP5JZV9_9ACTN</name>
<keyword evidence="4" id="KW-0547">Nucleotide-binding</keyword>
<evidence type="ECO:0000256" key="4">
    <source>
        <dbReference type="ARBA" id="ARBA00022741"/>
    </source>
</evidence>
<reference evidence="8" key="1">
    <citation type="journal article" date="2019" name="Int. J. Syst. Evol. Microbiol.">
        <title>The Global Catalogue of Microorganisms (GCM) 10K type strain sequencing project: providing services to taxonomists for standard genome sequencing and annotation.</title>
        <authorList>
            <consortium name="The Broad Institute Genomics Platform"/>
            <consortium name="The Broad Institute Genome Sequencing Center for Infectious Disease"/>
            <person name="Wu L."/>
            <person name="Ma J."/>
        </authorList>
    </citation>
    <scope>NUCLEOTIDE SEQUENCE [LARGE SCALE GENOMIC DNA]</scope>
    <source>
        <strain evidence="8">JCM 13850</strain>
    </source>
</reference>